<feature type="region of interest" description="Disordered" evidence="1">
    <location>
        <begin position="205"/>
        <end position="227"/>
    </location>
</feature>
<feature type="compositionally biased region" description="Acidic residues" evidence="1">
    <location>
        <begin position="90"/>
        <end position="106"/>
    </location>
</feature>
<gene>
    <name evidence="2" type="ORF">LTR84_003143</name>
</gene>
<reference evidence="2 3" key="1">
    <citation type="submission" date="2023-08" db="EMBL/GenBank/DDBJ databases">
        <title>Black Yeasts Isolated from many extreme environments.</title>
        <authorList>
            <person name="Coleine C."/>
            <person name="Stajich J.E."/>
            <person name="Selbmann L."/>
        </authorList>
    </citation>
    <scope>NUCLEOTIDE SEQUENCE [LARGE SCALE GENOMIC DNA]</scope>
    <source>
        <strain evidence="2 3">CCFEE 5792</strain>
    </source>
</reference>
<evidence type="ECO:0000313" key="2">
    <source>
        <dbReference type="EMBL" id="KAK5051491.1"/>
    </source>
</evidence>
<proteinExistence type="predicted"/>
<dbReference type="GeneID" id="89971337"/>
<protein>
    <submittedName>
        <fullName evidence="2">Uncharacterized protein</fullName>
    </submittedName>
</protein>
<evidence type="ECO:0000256" key="1">
    <source>
        <dbReference type="SAM" id="MobiDB-lite"/>
    </source>
</evidence>
<comment type="caution">
    <text evidence="2">The sequence shown here is derived from an EMBL/GenBank/DDBJ whole genome shotgun (WGS) entry which is preliminary data.</text>
</comment>
<evidence type="ECO:0000313" key="3">
    <source>
        <dbReference type="Proteomes" id="UP001358417"/>
    </source>
</evidence>
<name>A0AAV9N800_9EURO</name>
<organism evidence="2 3">
    <name type="scientific">Exophiala bonariae</name>
    <dbReference type="NCBI Taxonomy" id="1690606"/>
    <lineage>
        <taxon>Eukaryota</taxon>
        <taxon>Fungi</taxon>
        <taxon>Dikarya</taxon>
        <taxon>Ascomycota</taxon>
        <taxon>Pezizomycotina</taxon>
        <taxon>Eurotiomycetes</taxon>
        <taxon>Chaetothyriomycetidae</taxon>
        <taxon>Chaetothyriales</taxon>
        <taxon>Herpotrichiellaceae</taxon>
        <taxon>Exophiala</taxon>
    </lineage>
</organism>
<feature type="region of interest" description="Disordered" evidence="1">
    <location>
        <begin position="33"/>
        <end position="192"/>
    </location>
</feature>
<accession>A0AAV9N800</accession>
<dbReference type="RefSeq" id="XP_064705718.1">
    <property type="nucleotide sequence ID" value="XM_064846738.1"/>
</dbReference>
<dbReference type="EMBL" id="JAVRRD010000015">
    <property type="protein sequence ID" value="KAK5051491.1"/>
    <property type="molecule type" value="Genomic_DNA"/>
</dbReference>
<dbReference type="Proteomes" id="UP001358417">
    <property type="component" value="Unassembled WGS sequence"/>
</dbReference>
<sequence>MTQKKATGLNWYGGPSGSSVWLGLGRLLLPAEFERAEVIRRSRRARTRAQKTQEDAASGTVAAGDTEGDNGVGEAALDSEEQEPQNGPENPEEGDDTGLPDGEDTPTDVPADNTNESSGDAIETLAPDHDDNNNNNQQGGSPVADDKASNTRSPDTASGEAQPRPMVTGGIRGGGWQAQRPRSRLSPTKTETQLIRFSRATTVVETPLLPSESQARESSYVPDRDRD</sequence>
<keyword evidence="3" id="KW-1185">Reference proteome</keyword>
<dbReference type="AlphaFoldDB" id="A0AAV9N800"/>